<dbReference type="PROSITE" id="PS50072">
    <property type="entry name" value="CSA_PPIASE_2"/>
    <property type="match status" value="1"/>
</dbReference>
<dbReference type="GO" id="GO:0003755">
    <property type="term" value="F:peptidyl-prolyl cis-trans isomerase activity"/>
    <property type="evidence" value="ECO:0007669"/>
    <property type="project" value="UniProtKB-KW"/>
</dbReference>
<feature type="domain" description="PPIase cyclophilin-type" evidence="4">
    <location>
        <begin position="112"/>
        <end position="274"/>
    </location>
</feature>
<protein>
    <recommendedName>
        <fullName evidence="1">peptidylprolyl isomerase</fullName>
        <ecNumber evidence="1">5.2.1.8</ecNumber>
    </recommendedName>
</protein>
<dbReference type="InterPro" id="IPR044666">
    <property type="entry name" value="Cyclophilin_A-like"/>
</dbReference>
<organism evidence="5">
    <name type="scientific">uncultured Phycisphaerae bacterium</name>
    <dbReference type="NCBI Taxonomy" id="904963"/>
    <lineage>
        <taxon>Bacteria</taxon>
        <taxon>Pseudomonadati</taxon>
        <taxon>Planctomycetota</taxon>
        <taxon>Phycisphaerae</taxon>
        <taxon>environmental samples</taxon>
    </lineage>
</organism>
<evidence type="ECO:0000256" key="1">
    <source>
        <dbReference type="ARBA" id="ARBA00013194"/>
    </source>
</evidence>
<dbReference type="Gene3D" id="2.40.100.10">
    <property type="entry name" value="Cyclophilin-like"/>
    <property type="match status" value="1"/>
</dbReference>
<dbReference type="Pfam" id="PF00160">
    <property type="entry name" value="Pro_isomerase"/>
    <property type="match status" value="1"/>
</dbReference>
<dbReference type="PANTHER" id="PTHR45625:SF4">
    <property type="entry name" value="PEPTIDYLPROLYL ISOMERASE DOMAIN AND WD REPEAT-CONTAINING PROTEIN 1"/>
    <property type="match status" value="1"/>
</dbReference>
<dbReference type="InterPro" id="IPR029000">
    <property type="entry name" value="Cyclophilin-like_dom_sf"/>
</dbReference>
<keyword evidence="3" id="KW-0413">Isomerase</keyword>
<dbReference type="PRINTS" id="PR00153">
    <property type="entry name" value="CSAPPISMRASE"/>
</dbReference>
<evidence type="ECO:0000256" key="2">
    <source>
        <dbReference type="ARBA" id="ARBA00023110"/>
    </source>
</evidence>
<dbReference type="SUPFAM" id="SSF50891">
    <property type="entry name" value="Cyclophilin-like"/>
    <property type="match status" value="1"/>
</dbReference>
<reference evidence="5" key="1">
    <citation type="submission" date="2020-02" db="EMBL/GenBank/DDBJ databases">
        <authorList>
            <person name="Meier V. D."/>
        </authorList>
    </citation>
    <scope>NUCLEOTIDE SEQUENCE</scope>
    <source>
        <strain evidence="5">AVDCRST_MAG64</strain>
    </source>
</reference>
<dbReference type="EC" id="5.2.1.8" evidence="1"/>
<evidence type="ECO:0000256" key="3">
    <source>
        <dbReference type="ARBA" id="ARBA00023235"/>
    </source>
</evidence>
<proteinExistence type="predicted"/>
<dbReference type="AlphaFoldDB" id="A0A6J4NFI6"/>
<keyword evidence="2" id="KW-0697">Rotamase</keyword>
<dbReference type="PANTHER" id="PTHR45625">
    <property type="entry name" value="PEPTIDYL-PROLYL CIS-TRANS ISOMERASE-RELATED"/>
    <property type="match status" value="1"/>
</dbReference>
<gene>
    <name evidence="5" type="ORF">AVDCRST_MAG64-820</name>
</gene>
<name>A0A6J4NFI6_9BACT</name>
<dbReference type="InterPro" id="IPR002130">
    <property type="entry name" value="Cyclophilin-type_PPIase_dom"/>
</dbReference>
<accession>A0A6J4NFI6</accession>
<evidence type="ECO:0000259" key="4">
    <source>
        <dbReference type="PROSITE" id="PS50072"/>
    </source>
</evidence>
<dbReference type="EMBL" id="CADCUQ010000199">
    <property type="protein sequence ID" value="CAA9383798.1"/>
    <property type="molecule type" value="Genomic_DNA"/>
</dbReference>
<sequence length="751" mass="76145">MTKFPAAAAAHAADCSASPASSDAADAHAAAAADPRRSRWALVSHRRVSVARVSRAARRTVVEALEGRRLLTVAAAAPIANTFALPGAAPTDIDLSGTFDDVDVAGPVVRLDTSLGNVDVELFDKAAPRTSQNFVNYVANNLYNQTVIHQLVKGFALYGGGYLPSGAHVQQGPPIPNEFSPERPNVRGTIAMFKLPATDNGGTPIPGGGPNSATSEWSINLVDNPGLDAENGGAAVFGQVINGTMSTVDEIANLPLHDASAVSPVFAELPVRNVPAGNPTTNDFVFVNSAAVIPDTRFLTLTATSDNPSVVNPVVANGVLRLNYGATAGSARVTVTATDAAGNAATQTFVAGVGEIQVQIGSGGVGPSIAFTEADGGRGSVSISKGGTAFVRFAGNDLVLNAGRRPSLAGGVTGVSGITTLDTGTNTTLTVATKGGDGSVDVGGVTTDAPLKALSMKSARLTGDATVAGTVRTVAVGTIAGAALTLGGDPADGIQVAIEVGNAVDADITSGMPVRSLKANEFLTTTDVVRTLTAPAVTSVTARGTFRQSLVTTGAIKSIKIGGEQRGDITADSLGSLSAQVLQGGLWTFTQAFAPNRTAVGKVTVRGSITSTTIRATGNVGSISAGSIVSGRVYAGANVSDEEFPPFLPAGLGQFAFPARVASIRVAGDTNQFSVAATALGKLALGRVQTDEAIPFGLASTQIDSLTGRTADTETVPSVPFSFRRLDDQATFDAQVAALGLPLGNFEVRLF</sequence>
<evidence type="ECO:0000313" key="5">
    <source>
        <dbReference type="EMBL" id="CAA9383798.1"/>
    </source>
</evidence>